<dbReference type="PRINTS" id="PR00364">
    <property type="entry name" value="DISEASERSIST"/>
</dbReference>
<keyword evidence="10" id="KW-1185">Reference proteome</keyword>
<evidence type="ECO:0000256" key="7">
    <source>
        <dbReference type="SAM" id="MobiDB-lite"/>
    </source>
</evidence>
<dbReference type="Gene3D" id="3.40.50.300">
    <property type="entry name" value="P-loop containing nucleotide triphosphate hydrolases"/>
    <property type="match status" value="1"/>
</dbReference>
<dbReference type="Pfam" id="PF13424">
    <property type="entry name" value="TPR_12"/>
    <property type="match status" value="1"/>
</dbReference>
<feature type="DNA-binding region" description="OmpR/PhoB-type" evidence="6">
    <location>
        <begin position="23"/>
        <end position="125"/>
    </location>
</feature>
<feature type="region of interest" description="Disordered" evidence="7">
    <location>
        <begin position="1"/>
        <end position="25"/>
    </location>
</feature>
<dbReference type="SUPFAM" id="SSF48452">
    <property type="entry name" value="TPR-like"/>
    <property type="match status" value="3"/>
</dbReference>
<dbReference type="SUPFAM" id="SSF52540">
    <property type="entry name" value="P-loop containing nucleoside triphosphate hydrolases"/>
    <property type="match status" value="1"/>
</dbReference>
<dbReference type="GO" id="GO:0000160">
    <property type="term" value="P:phosphorelay signal transduction system"/>
    <property type="evidence" value="ECO:0007669"/>
    <property type="project" value="UniProtKB-KW"/>
</dbReference>
<dbReference type="GO" id="GO:0043531">
    <property type="term" value="F:ADP binding"/>
    <property type="evidence" value="ECO:0007669"/>
    <property type="project" value="InterPro"/>
</dbReference>
<dbReference type="AlphaFoldDB" id="A0A540W0X2"/>
<sequence>MPVAKPGRTTTITAAGAPDRPEQAARQLTPELRFSLLGPLRGWAGTAELDLGRPQQRELLAVLLTAAGRPVSTDLLIDGLWDQAARPAEPLRAVRTHVYRLRTELRKHGAQDVLATVGDGYALRIEPDALDTGRFERASAQAAADRAAGRPAAATRALLGEALELWAGEPLTGMAGPHAEAVRVRLTEVHAQLLEAKLELDLEIGDRADVAAELGALVVEHPGRQRLRELQMLALHRAGRTGEALAVYEDTRRYLAGHAGDLTRGRPLPDRRLTDLQARILRADPELLPQLPAGTAENHPVPEQLPRASHDFTGRAELLEQLTGLLSSPSGQCVAITALDGIGGVGKTALAVHTAERLRERFPDGRLYADLRGADPESADPAAVLVRFLQALGADDNAIPLDLDERVALYRSHLADRRVLVLLDNAADAAQVTALLPGAVGCAVLVTSRARLTGLAGARHLTVGALTEAEAVELLGRVIGPERAAAEPEQCATVVAACDRLPLAIRIAGARLAARPDWTVAELAGRLADEHRRLAELAVGDTAVAATFALSYAGLTPAQAGAFRLLSLPNVPEIGLDSAAALLGVGTTEADVLLEDLTDLNLLDPRAVGRYGSHDLIRLYASECCTREEAPETRRQALARLLDFCLASARQAEAAAHSVAVGQRDLTGTPTAAPGLEFDSAEQAVGWMRTEAQLQQAMVAAALTDHQLPLVQAADLIDKLGSVLFTRTHSWSVADLASRTAAVAATRGDRRCEALARYVRGNMLYHVNDFKQAEQELTRTIALCVDDATRRVRACALLALGYNARVYGRFEEARGFCEESIALFDSLGDHHSAGSALGELAFNYAKLDRFSEARAAAERGVRLTGSATSITQATSRYSLARVLRLCGAPAAALSCAEELLPVLRALHLSAFEAATGNLIAQIHLEAGDDRQVIEVAEAMLPLAHQTSGMLEAGLLRSLGVSLARLGHPARGRACLDEAVEIYQTLGVSSEVADTLALLAKPPFG</sequence>
<dbReference type="Proteomes" id="UP000319103">
    <property type="component" value="Unassembled WGS sequence"/>
</dbReference>
<dbReference type="SMART" id="SM00862">
    <property type="entry name" value="Trans_reg_C"/>
    <property type="match status" value="1"/>
</dbReference>
<dbReference type="SMART" id="SM00028">
    <property type="entry name" value="TPR"/>
    <property type="match status" value="5"/>
</dbReference>
<dbReference type="SMART" id="SM01043">
    <property type="entry name" value="BTAD"/>
    <property type="match status" value="1"/>
</dbReference>
<dbReference type="PROSITE" id="PS51755">
    <property type="entry name" value="OMPR_PHOB"/>
    <property type="match status" value="1"/>
</dbReference>
<keyword evidence="3" id="KW-0805">Transcription regulation</keyword>
<evidence type="ECO:0000256" key="1">
    <source>
        <dbReference type="ARBA" id="ARBA00005820"/>
    </source>
</evidence>
<evidence type="ECO:0000256" key="5">
    <source>
        <dbReference type="ARBA" id="ARBA00023163"/>
    </source>
</evidence>
<dbReference type="InterPro" id="IPR016032">
    <property type="entry name" value="Sig_transdc_resp-reg_C-effctor"/>
</dbReference>
<keyword evidence="2" id="KW-0902">Two-component regulatory system</keyword>
<evidence type="ECO:0000313" key="10">
    <source>
        <dbReference type="Proteomes" id="UP000319103"/>
    </source>
</evidence>
<organism evidence="9 10">
    <name type="scientific">Kitasatospora acidiphila</name>
    <dbReference type="NCBI Taxonomy" id="2567942"/>
    <lineage>
        <taxon>Bacteria</taxon>
        <taxon>Bacillati</taxon>
        <taxon>Actinomycetota</taxon>
        <taxon>Actinomycetes</taxon>
        <taxon>Kitasatosporales</taxon>
        <taxon>Streptomycetaceae</taxon>
        <taxon>Kitasatospora</taxon>
    </lineage>
</organism>
<evidence type="ECO:0000256" key="2">
    <source>
        <dbReference type="ARBA" id="ARBA00023012"/>
    </source>
</evidence>
<dbReference type="SUPFAM" id="SSF46894">
    <property type="entry name" value="C-terminal effector domain of the bipartite response regulators"/>
    <property type="match status" value="1"/>
</dbReference>
<reference evidence="9 10" key="1">
    <citation type="submission" date="2019-06" db="EMBL/GenBank/DDBJ databases">
        <title>Description of Kitasatospora acidophila sp. nov. isolated from pine grove soil, and reclassification of Streptomyces novaecaesareae to Kitasatospora novaeceasareae comb. nov.</title>
        <authorList>
            <person name="Kim M.J."/>
        </authorList>
    </citation>
    <scope>NUCLEOTIDE SEQUENCE [LARGE SCALE GENOMIC DNA]</scope>
    <source>
        <strain evidence="9 10">MMS16-CNU292</strain>
    </source>
</reference>
<dbReference type="InterPro" id="IPR027417">
    <property type="entry name" value="P-loop_NTPase"/>
</dbReference>
<protein>
    <submittedName>
        <fullName evidence="9">AfsR family transcriptional regulator</fullName>
    </submittedName>
</protein>
<dbReference type="Gene3D" id="1.25.40.10">
    <property type="entry name" value="Tetratricopeptide repeat domain"/>
    <property type="match status" value="2"/>
</dbReference>
<comment type="similarity">
    <text evidence="1">Belongs to the AfsR/DnrI/RedD regulatory family.</text>
</comment>
<dbReference type="Pfam" id="PF00931">
    <property type="entry name" value="NB-ARC"/>
    <property type="match status" value="1"/>
</dbReference>
<dbReference type="InterPro" id="IPR001867">
    <property type="entry name" value="OmpR/PhoB-type_DNA-bd"/>
</dbReference>
<keyword evidence="4 6" id="KW-0238">DNA-binding</keyword>
<dbReference type="EMBL" id="VIGB01000003">
    <property type="protein sequence ID" value="TQF02670.1"/>
    <property type="molecule type" value="Genomic_DNA"/>
</dbReference>
<dbReference type="PANTHER" id="PTHR35807:SF1">
    <property type="entry name" value="TRANSCRIPTIONAL REGULATOR REDD"/>
    <property type="match status" value="1"/>
</dbReference>
<dbReference type="GO" id="GO:0003677">
    <property type="term" value="F:DNA binding"/>
    <property type="evidence" value="ECO:0007669"/>
    <property type="project" value="UniProtKB-UniRule"/>
</dbReference>
<comment type="caution">
    <text evidence="9">The sequence shown here is derived from an EMBL/GenBank/DDBJ whole genome shotgun (WGS) entry which is preliminary data.</text>
</comment>
<evidence type="ECO:0000259" key="8">
    <source>
        <dbReference type="PROSITE" id="PS51755"/>
    </source>
</evidence>
<proteinExistence type="inferred from homology"/>
<dbReference type="InterPro" id="IPR005158">
    <property type="entry name" value="BTAD"/>
</dbReference>
<feature type="domain" description="OmpR/PhoB-type" evidence="8">
    <location>
        <begin position="23"/>
        <end position="125"/>
    </location>
</feature>
<dbReference type="Gene3D" id="1.10.10.10">
    <property type="entry name" value="Winged helix-like DNA-binding domain superfamily/Winged helix DNA-binding domain"/>
    <property type="match status" value="1"/>
</dbReference>
<dbReference type="OrthoDB" id="5521887at2"/>
<dbReference type="GO" id="GO:0006355">
    <property type="term" value="P:regulation of DNA-templated transcription"/>
    <property type="evidence" value="ECO:0007669"/>
    <property type="project" value="InterPro"/>
</dbReference>
<evidence type="ECO:0000256" key="6">
    <source>
        <dbReference type="PROSITE-ProRule" id="PRU01091"/>
    </source>
</evidence>
<dbReference type="PANTHER" id="PTHR35807">
    <property type="entry name" value="TRANSCRIPTIONAL REGULATOR REDD-RELATED"/>
    <property type="match status" value="1"/>
</dbReference>
<dbReference type="CDD" id="cd00383">
    <property type="entry name" value="trans_reg_C"/>
    <property type="match status" value="1"/>
</dbReference>
<dbReference type="CDD" id="cd15831">
    <property type="entry name" value="BTAD"/>
    <property type="match status" value="1"/>
</dbReference>
<name>A0A540W0X2_9ACTN</name>
<accession>A0A540W0X2</accession>
<evidence type="ECO:0000256" key="4">
    <source>
        <dbReference type="ARBA" id="ARBA00023125"/>
    </source>
</evidence>
<keyword evidence="5" id="KW-0804">Transcription</keyword>
<dbReference type="RefSeq" id="WP_141633360.1">
    <property type="nucleotide sequence ID" value="NZ_VIGB01000003.1"/>
</dbReference>
<dbReference type="InterPro" id="IPR019734">
    <property type="entry name" value="TPR_rpt"/>
</dbReference>
<dbReference type="InterPro" id="IPR011990">
    <property type="entry name" value="TPR-like_helical_dom_sf"/>
</dbReference>
<dbReference type="Pfam" id="PF00486">
    <property type="entry name" value="Trans_reg_C"/>
    <property type="match status" value="1"/>
</dbReference>
<dbReference type="InterPro" id="IPR036388">
    <property type="entry name" value="WH-like_DNA-bd_sf"/>
</dbReference>
<dbReference type="InterPro" id="IPR002182">
    <property type="entry name" value="NB-ARC"/>
</dbReference>
<dbReference type="Pfam" id="PF03704">
    <property type="entry name" value="BTAD"/>
    <property type="match status" value="1"/>
</dbReference>
<gene>
    <name evidence="9" type="ORF">E6W39_10875</name>
</gene>
<evidence type="ECO:0000313" key="9">
    <source>
        <dbReference type="EMBL" id="TQF02670.1"/>
    </source>
</evidence>
<dbReference type="InterPro" id="IPR051677">
    <property type="entry name" value="AfsR-DnrI-RedD_regulator"/>
</dbReference>
<evidence type="ECO:0000256" key="3">
    <source>
        <dbReference type="ARBA" id="ARBA00023015"/>
    </source>
</evidence>